<evidence type="ECO:0000256" key="7">
    <source>
        <dbReference type="SAM" id="MobiDB-lite"/>
    </source>
</evidence>
<feature type="region of interest" description="Disordered" evidence="7">
    <location>
        <begin position="1"/>
        <end position="42"/>
    </location>
</feature>
<proteinExistence type="inferred from homology"/>
<sequence length="164" mass="18204">MVVRRRRKKNKVRGQRTHGGGGTKNRRGAGSRGGVGKAGSHKHKFSKHYVDFGVKKTLKPKKKENTISLAYINDNVEKWLADGKVKKDGSIIVIDGKAFRFGKVLGNGIINHKIKIENANASKMAREKIQKAGGNVSIEEYSKAEETEEEEMEKDENKADEAEA</sequence>
<feature type="region of interest" description="Disordered" evidence="7">
    <location>
        <begin position="136"/>
        <end position="164"/>
    </location>
</feature>
<comment type="caution">
    <text evidence="9">The sequence shown here is derived from an EMBL/GenBank/DDBJ whole genome shotgun (WGS) entry which is preliminary data.</text>
</comment>
<dbReference type="HAMAP" id="MF_01341">
    <property type="entry name" value="Ribosomal_uL15"/>
    <property type="match status" value="1"/>
</dbReference>
<evidence type="ECO:0000256" key="5">
    <source>
        <dbReference type="HAMAP-Rule" id="MF_01341"/>
    </source>
</evidence>
<reference evidence="10" key="1">
    <citation type="submission" date="2017-09" db="EMBL/GenBank/DDBJ databases">
        <title>The Reconstruction of 2,631 Draft Metagenome-Assembled Genomes from the Global Oceans.</title>
        <authorList>
            <person name="Tully B.J."/>
            <person name="Graham E.D."/>
            <person name="Heidelberg J.F."/>
        </authorList>
    </citation>
    <scope>NUCLEOTIDE SEQUENCE [LARGE SCALE GENOMIC DNA]</scope>
</reference>
<dbReference type="GO" id="GO:0003735">
    <property type="term" value="F:structural constituent of ribosome"/>
    <property type="evidence" value="ECO:0007669"/>
    <property type="project" value="InterPro"/>
</dbReference>
<dbReference type="InterPro" id="IPR001196">
    <property type="entry name" value="Ribosomal_uL15_CS"/>
</dbReference>
<dbReference type="Pfam" id="PF00828">
    <property type="entry name" value="Ribosomal_L27A"/>
    <property type="match status" value="1"/>
</dbReference>
<dbReference type="InterPro" id="IPR036227">
    <property type="entry name" value="Ribosomal_uL15/eL18_sf"/>
</dbReference>
<dbReference type="InterPro" id="IPR030878">
    <property type="entry name" value="Ribosomal_uL15"/>
</dbReference>
<feature type="domain" description="Large ribosomal subunit protein uL15/eL18" evidence="8">
    <location>
        <begin position="75"/>
        <end position="136"/>
    </location>
</feature>
<evidence type="ECO:0000256" key="1">
    <source>
        <dbReference type="ARBA" id="ARBA00007320"/>
    </source>
</evidence>
<comment type="function">
    <text evidence="5">Binds to the 23S rRNA.</text>
</comment>
<dbReference type="Gene3D" id="4.10.990.10">
    <property type="match status" value="1"/>
</dbReference>
<dbReference type="SUPFAM" id="SSF52080">
    <property type="entry name" value="Ribosomal proteins L15p and L18e"/>
    <property type="match status" value="1"/>
</dbReference>
<evidence type="ECO:0000256" key="4">
    <source>
        <dbReference type="ARBA" id="ARBA00035200"/>
    </source>
</evidence>
<dbReference type="Proteomes" id="UP000226712">
    <property type="component" value="Unassembled WGS sequence"/>
</dbReference>
<evidence type="ECO:0000256" key="6">
    <source>
        <dbReference type="RuleBase" id="RU003888"/>
    </source>
</evidence>
<comment type="similarity">
    <text evidence="1 5 6">Belongs to the universal ribosomal protein uL15 family.</text>
</comment>
<dbReference type="GO" id="GO:0019843">
    <property type="term" value="F:rRNA binding"/>
    <property type="evidence" value="ECO:0007669"/>
    <property type="project" value="UniProtKB-UniRule"/>
</dbReference>
<dbReference type="GO" id="GO:0006412">
    <property type="term" value="P:translation"/>
    <property type="evidence" value="ECO:0007669"/>
    <property type="project" value="UniProtKB-UniRule"/>
</dbReference>
<dbReference type="InterPro" id="IPR027386">
    <property type="entry name" value="Rbsml_uL15_N"/>
</dbReference>
<dbReference type="InterPro" id="IPR021131">
    <property type="entry name" value="Ribosomal_uL15/eL18"/>
</dbReference>
<evidence type="ECO:0000259" key="8">
    <source>
        <dbReference type="Pfam" id="PF00828"/>
    </source>
</evidence>
<keyword evidence="3 5" id="KW-0687">Ribonucleoprotein</keyword>
<dbReference type="EMBL" id="NZBD01000004">
    <property type="protein sequence ID" value="MAG18018.1"/>
    <property type="molecule type" value="Genomic_DNA"/>
</dbReference>
<dbReference type="PROSITE" id="PS00475">
    <property type="entry name" value="RIBOSOMAL_L15"/>
    <property type="match status" value="1"/>
</dbReference>
<feature type="compositionally biased region" description="Basic and acidic residues" evidence="7">
    <location>
        <begin position="155"/>
        <end position="164"/>
    </location>
</feature>
<gene>
    <name evidence="9" type="primary">rpl15p</name>
    <name evidence="5" type="synonym">rpl15</name>
    <name evidence="9" type="ORF">CL944_00925</name>
</gene>
<evidence type="ECO:0000313" key="9">
    <source>
        <dbReference type="EMBL" id="MAG18018.1"/>
    </source>
</evidence>
<keyword evidence="5" id="KW-0699">rRNA-binding</keyword>
<feature type="compositionally biased region" description="Basic residues" evidence="7">
    <location>
        <begin position="1"/>
        <end position="16"/>
    </location>
</feature>
<evidence type="ECO:0000313" key="10">
    <source>
        <dbReference type="Proteomes" id="UP000226712"/>
    </source>
</evidence>
<dbReference type="AlphaFoldDB" id="A0A2D6LPJ2"/>
<evidence type="ECO:0000256" key="3">
    <source>
        <dbReference type="ARBA" id="ARBA00023274"/>
    </source>
</evidence>
<evidence type="ECO:0000256" key="2">
    <source>
        <dbReference type="ARBA" id="ARBA00022980"/>
    </source>
</evidence>
<protein>
    <recommendedName>
        <fullName evidence="4 5">Large ribosomal subunit protein uL15</fullName>
    </recommendedName>
</protein>
<dbReference type="Gene3D" id="3.100.10.10">
    <property type="match status" value="1"/>
</dbReference>
<organism evidence="9 10">
    <name type="scientific">Candidatus Iainarchaeum sp</name>
    <dbReference type="NCBI Taxonomy" id="3101447"/>
    <lineage>
        <taxon>Archaea</taxon>
        <taxon>Candidatus Iainarchaeota</taxon>
        <taxon>Candidatus Iainarchaeia</taxon>
        <taxon>Candidatus Iainarchaeales</taxon>
        <taxon>Candidatus Iainarchaeaceae</taxon>
        <taxon>Candidatus Iainarchaeum</taxon>
    </lineage>
</organism>
<keyword evidence="5" id="KW-0694">RNA-binding</keyword>
<dbReference type="GO" id="GO:0015934">
    <property type="term" value="C:large ribosomal subunit"/>
    <property type="evidence" value="ECO:0007669"/>
    <property type="project" value="InterPro"/>
</dbReference>
<comment type="subunit">
    <text evidence="5">Part of the 50S ribosomal subunit.</text>
</comment>
<accession>A0A2D6LPJ2</accession>
<keyword evidence="2 5" id="KW-0689">Ribosomal protein</keyword>
<name>A0A2D6LPJ2_9ARCH</name>